<dbReference type="InterPro" id="IPR002104">
    <property type="entry name" value="Integrase_catalytic"/>
</dbReference>
<dbReference type="GO" id="GO:0071897">
    <property type="term" value="P:DNA biosynthetic process"/>
    <property type="evidence" value="ECO:0007669"/>
    <property type="project" value="UniProtKB-ARBA"/>
</dbReference>
<dbReference type="GO" id="GO:0015074">
    <property type="term" value="P:DNA integration"/>
    <property type="evidence" value="ECO:0007669"/>
    <property type="project" value="InterPro"/>
</dbReference>
<feature type="domain" description="Tyr recombinase" evidence="4">
    <location>
        <begin position="573"/>
        <end position="778"/>
    </location>
</feature>
<feature type="chain" id="PRO_5043563857" description="Tyr recombinase domain-containing protein" evidence="3">
    <location>
        <begin position="19"/>
        <end position="778"/>
    </location>
</feature>
<protein>
    <recommendedName>
        <fullName evidence="4">Tyr recombinase domain-containing protein</fullName>
    </recommendedName>
</protein>
<keyword evidence="2" id="KW-0233">DNA recombination</keyword>
<dbReference type="SUPFAM" id="SSF47823">
    <property type="entry name" value="lambda integrase-like, N-terminal domain"/>
    <property type="match status" value="1"/>
</dbReference>
<evidence type="ECO:0000256" key="2">
    <source>
        <dbReference type="ARBA" id="ARBA00023172"/>
    </source>
</evidence>
<gene>
    <name evidence="5" type="ORF">NQ315_010634</name>
</gene>
<dbReference type="SUPFAM" id="SSF53098">
    <property type="entry name" value="Ribonuclease H-like"/>
    <property type="match status" value="1"/>
</dbReference>
<evidence type="ECO:0000259" key="4">
    <source>
        <dbReference type="PROSITE" id="PS51898"/>
    </source>
</evidence>
<dbReference type="AlphaFoldDB" id="A0AAV8W5L7"/>
<evidence type="ECO:0000256" key="3">
    <source>
        <dbReference type="SAM" id="SignalP"/>
    </source>
</evidence>
<evidence type="ECO:0000313" key="6">
    <source>
        <dbReference type="Proteomes" id="UP001159042"/>
    </source>
</evidence>
<keyword evidence="6" id="KW-1185">Reference proteome</keyword>
<dbReference type="SUPFAM" id="SSF56672">
    <property type="entry name" value="DNA/RNA polymerases"/>
    <property type="match status" value="1"/>
</dbReference>
<evidence type="ECO:0000256" key="1">
    <source>
        <dbReference type="ARBA" id="ARBA00023125"/>
    </source>
</evidence>
<feature type="signal peptide" evidence="3">
    <location>
        <begin position="1"/>
        <end position="18"/>
    </location>
</feature>
<comment type="caution">
    <text evidence="5">The sequence shown here is derived from an EMBL/GenBank/DDBJ whole genome shotgun (WGS) entry which is preliminary data.</text>
</comment>
<dbReference type="EMBL" id="JANEYG010000009">
    <property type="protein sequence ID" value="KAJ8921724.1"/>
    <property type="molecule type" value="Genomic_DNA"/>
</dbReference>
<dbReference type="InterPro" id="IPR013762">
    <property type="entry name" value="Integrase-like_cat_sf"/>
</dbReference>
<dbReference type="SUPFAM" id="SSF56349">
    <property type="entry name" value="DNA breaking-rejoining enzymes"/>
    <property type="match status" value="1"/>
</dbReference>
<dbReference type="PROSITE" id="PS51898">
    <property type="entry name" value="TYR_RECOMBINASE"/>
    <property type="match status" value="1"/>
</dbReference>
<proteinExistence type="predicted"/>
<dbReference type="GO" id="GO:0042575">
    <property type="term" value="C:DNA polymerase complex"/>
    <property type="evidence" value="ECO:0007669"/>
    <property type="project" value="UniProtKB-ARBA"/>
</dbReference>
<dbReference type="Gene3D" id="1.10.443.10">
    <property type="entry name" value="Intergrase catalytic core"/>
    <property type="match status" value="1"/>
</dbReference>
<keyword evidence="3" id="KW-0732">Signal</keyword>
<dbReference type="InterPro" id="IPR010998">
    <property type="entry name" value="Integrase_recombinase_N"/>
</dbReference>
<dbReference type="Gene3D" id="1.10.150.130">
    <property type="match status" value="1"/>
</dbReference>
<dbReference type="InterPro" id="IPR043502">
    <property type="entry name" value="DNA/RNA_pol_sf"/>
</dbReference>
<dbReference type="InterPro" id="IPR011010">
    <property type="entry name" value="DNA_brk_join_enz"/>
</dbReference>
<accession>A0AAV8W5L7</accession>
<dbReference type="CDD" id="cd09275">
    <property type="entry name" value="RNase_HI_RT_DIRS1"/>
    <property type="match status" value="1"/>
</dbReference>
<dbReference type="PANTHER" id="PTHR35617:SF3">
    <property type="entry name" value="CORE-BINDING (CB) DOMAIN-CONTAINING PROTEIN"/>
    <property type="match status" value="1"/>
</dbReference>
<dbReference type="GO" id="GO:0003677">
    <property type="term" value="F:DNA binding"/>
    <property type="evidence" value="ECO:0007669"/>
    <property type="project" value="UniProtKB-KW"/>
</dbReference>
<dbReference type="Pfam" id="PF00589">
    <property type="entry name" value="Phage_integrase"/>
    <property type="match status" value="1"/>
</dbReference>
<organism evidence="5 6">
    <name type="scientific">Exocentrus adspersus</name>
    <dbReference type="NCBI Taxonomy" id="1586481"/>
    <lineage>
        <taxon>Eukaryota</taxon>
        <taxon>Metazoa</taxon>
        <taxon>Ecdysozoa</taxon>
        <taxon>Arthropoda</taxon>
        <taxon>Hexapoda</taxon>
        <taxon>Insecta</taxon>
        <taxon>Pterygota</taxon>
        <taxon>Neoptera</taxon>
        <taxon>Endopterygota</taxon>
        <taxon>Coleoptera</taxon>
        <taxon>Polyphaga</taxon>
        <taxon>Cucujiformia</taxon>
        <taxon>Chrysomeloidea</taxon>
        <taxon>Cerambycidae</taxon>
        <taxon>Lamiinae</taxon>
        <taxon>Acanthocinini</taxon>
        <taxon>Exocentrus</taxon>
    </lineage>
</organism>
<reference evidence="5 6" key="1">
    <citation type="journal article" date="2023" name="Insect Mol. Biol.">
        <title>Genome sequencing provides insights into the evolution of gene families encoding plant cell wall-degrading enzymes in longhorned beetles.</title>
        <authorList>
            <person name="Shin N.R."/>
            <person name="Okamura Y."/>
            <person name="Kirsch R."/>
            <person name="Pauchet Y."/>
        </authorList>
    </citation>
    <scope>NUCLEOTIDE SEQUENCE [LARGE SCALE GENOMIC DNA]</scope>
    <source>
        <strain evidence="5">EAD_L_NR</strain>
    </source>
</reference>
<dbReference type="PANTHER" id="PTHR35617">
    <property type="entry name" value="PHAGE_INTEGRASE DOMAIN-CONTAINING PROTEIN"/>
    <property type="match status" value="1"/>
</dbReference>
<keyword evidence="1" id="KW-0238">DNA-binding</keyword>
<evidence type="ECO:0000313" key="5">
    <source>
        <dbReference type="EMBL" id="KAJ8921724.1"/>
    </source>
</evidence>
<dbReference type="Proteomes" id="UP001159042">
    <property type="component" value="Unassembled WGS sequence"/>
</dbReference>
<sequence length="778" mass="89339">MFVITLLTLRRYVIRLWAQQGDYIFLSIDGGACRFTKKVLSYIQGLSIPFTTKPYQVTVPTENKWSDKEVKVIDTLVEELQLMSAISIANHCKGEYISKIFTVPKPDKSYRLILNLKSLNRYNSDSMTISLPEEKKFRLIELLKRLLSLRECRIREFAKIIGTLVSACPAVNYGFLHTKLFERHKYLALKQSRGNYDEKMEISSELSSEINWFINILPKSFKSIRVNSYNMEIFSDASRSGWGAYCAGNSTFGFWTRDESKFHINYLELLAVYFALLCFASKQSNCNILCRVDNTTAVASINRMGSVQFQNLNNITQKIWRWCETRNIYIFASYINTKENVEADIASRQNHKETEWSLSQKAFQKILSKFGTPSIDLFASRVNKKCSKFVSWRRDPEAFQVDAFTMSWSVLYFYAFPPFSMVLRTLQKLIEDKAEGIVVVPLWISQPWYPIFESLLVRPFPGGREVIRKALLLGAVPKNSLDICLSSITPATLKQYNTGLKLWWEFCSRLGSNPYNVSAPKVLEFLTEQYKNNASYGTLNSYRSAIAQIAGPDLGQDLRVKRFFKGVFGVRRPLPRYENTWDPGIVINYLRTLKNGELDLEMLTKKLVTLLALATGQRIQTLGCIELDNILVRDDRIEIKIVQRIKTSAPNRSQPFLILPFFNSDPNVCVAKLLLKYLHKTQELRNTCNHLFVTHKKPHNKATTQSISRWIKDVLHKSGLDTTIFKAHSTRHAATSAAARKGVNFDSIRLAAGWTQNSSTFANFYNRPLVKNLLDIKL</sequence>
<dbReference type="GO" id="GO:0006310">
    <property type="term" value="P:DNA recombination"/>
    <property type="evidence" value="ECO:0007669"/>
    <property type="project" value="UniProtKB-KW"/>
</dbReference>
<dbReference type="InterPro" id="IPR012337">
    <property type="entry name" value="RNaseH-like_sf"/>
</dbReference>
<name>A0AAV8W5L7_9CUCU</name>
<dbReference type="CDD" id="cd00397">
    <property type="entry name" value="DNA_BRE_C"/>
    <property type="match status" value="1"/>
</dbReference>